<organism evidence="1 2">
    <name type="scientific">Tritrichomonas musculus</name>
    <dbReference type="NCBI Taxonomy" id="1915356"/>
    <lineage>
        <taxon>Eukaryota</taxon>
        <taxon>Metamonada</taxon>
        <taxon>Parabasalia</taxon>
        <taxon>Tritrichomonadida</taxon>
        <taxon>Tritrichomonadidae</taxon>
        <taxon>Tritrichomonas</taxon>
    </lineage>
</organism>
<sequence length="507" mass="58793">MFPQSKEVLTEKILCIESYSRLQQINIYRSIASEIQLVHILLGEKGVSRVYLHEQKDKEIIFDANTSINGFCWFAPWTREALMSFSYIELDCTFAILNPYVTCIPQLIIKNVSLPLGFIAGVEESSELYRLLYTELQHIIGNNNRLHEFPVLSDQGPGLIKFCTDNHLEQYFCIRHILNLVGAKSFFGKLVKKLLMSQTEPEFVENHEYVLKSLIGYYQVTKNLPTKVLKYCFACISSDQLIADPNVDDELIHKTVLFNRGYIASSSNHAEGFHRQLKVIAKINLGIEHNIEKLIEQINKRFEKYKSGESSQKLCERIKNELLEKQNKYHIKPVDECECGSTFHKEMMLDCEIPCIHTITQDTKITIDLPELDEKNFLNVTDFKPMKSPLTGLLKFTNKDTDLSDDDQNMTLEQITEAIERNREFMSFYNPALFDQNIEDFIRDLTHEALKLGLSEDQVDDFIKFNIMDYILNNRDIEKFIDNKEINLGRYFALFKGPLSNSVLKIL</sequence>
<evidence type="ECO:0008006" key="3">
    <source>
        <dbReference type="Google" id="ProtNLM"/>
    </source>
</evidence>
<comment type="caution">
    <text evidence="1">The sequence shown here is derived from an EMBL/GenBank/DDBJ whole genome shotgun (WGS) entry which is preliminary data.</text>
</comment>
<dbReference type="EMBL" id="JAPFFF010000003">
    <property type="protein sequence ID" value="KAK8893980.1"/>
    <property type="molecule type" value="Genomic_DNA"/>
</dbReference>
<evidence type="ECO:0000313" key="2">
    <source>
        <dbReference type="Proteomes" id="UP001470230"/>
    </source>
</evidence>
<keyword evidence="2" id="KW-1185">Reference proteome</keyword>
<reference evidence="1 2" key="1">
    <citation type="submission" date="2024-04" db="EMBL/GenBank/DDBJ databases">
        <title>Tritrichomonas musculus Genome.</title>
        <authorList>
            <person name="Alves-Ferreira E."/>
            <person name="Grigg M."/>
            <person name="Lorenzi H."/>
            <person name="Galac M."/>
        </authorList>
    </citation>
    <scope>NUCLEOTIDE SEQUENCE [LARGE SCALE GENOMIC DNA]</scope>
    <source>
        <strain evidence="1 2">EAF2021</strain>
    </source>
</reference>
<gene>
    <name evidence="1" type="ORF">M9Y10_022410</name>
</gene>
<dbReference type="Proteomes" id="UP001470230">
    <property type="component" value="Unassembled WGS sequence"/>
</dbReference>
<name>A0ABR2KS88_9EUKA</name>
<proteinExistence type="predicted"/>
<accession>A0ABR2KS88</accession>
<protein>
    <recommendedName>
        <fullName evidence="3">MULE transposase domain-containing protein</fullName>
    </recommendedName>
</protein>
<evidence type="ECO:0000313" key="1">
    <source>
        <dbReference type="EMBL" id="KAK8893980.1"/>
    </source>
</evidence>